<dbReference type="RefSeq" id="WP_378286644.1">
    <property type="nucleotide sequence ID" value="NZ_JBHSON010000059.1"/>
</dbReference>
<dbReference type="InterPro" id="IPR029787">
    <property type="entry name" value="Nucleotide_cyclase"/>
</dbReference>
<keyword evidence="3" id="KW-1185">Reference proteome</keyword>
<gene>
    <name evidence="2" type="ORF">ACFPZN_34955</name>
</gene>
<sequence>MGSDNLPAVRRTSLVVDLEGYSKRSAPGQVDAQGRLLWSMVHALKAAGIAPDSCARQDQGDGQLITLPPGINEARVLPTVILALNAAMSRVNSLPGEAGRLRLRMGMAQGPVQLASIGYVGAGVVAACRMVDSAPPRQALKRHRDADMAAIVSDDLYRQVFSQGYDVRLAARDFQPVQVVMSAKGYQADAWLHVPAVRPVAGLVPDFTGAYEDRSGAPWLAMIPLAAAGVGVWWWLGHEDDPADQGGHRAHPDHVDPRDPVDPTPDWQHDPVRGWEYDPMRGWHEVPHGLPASYGALEPAPEPDLADQDYGDDQVDDSGFDQDI</sequence>
<feature type="compositionally biased region" description="Acidic residues" evidence="1">
    <location>
        <begin position="304"/>
        <end position="324"/>
    </location>
</feature>
<evidence type="ECO:0008006" key="4">
    <source>
        <dbReference type="Google" id="ProtNLM"/>
    </source>
</evidence>
<protein>
    <recommendedName>
        <fullName evidence="4">Guanylate cyclase domain-containing protein</fullName>
    </recommendedName>
</protein>
<dbReference type="SUPFAM" id="SSF55073">
    <property type="entry name" value="Nucleotide cyclase"/>
    <property type="match status" value="1"/>
</dbReference>
<evidence type="ECO:0000313" key="3">
    <source>
        <dbReference type="Proteomes" id="UP001596074"/>
    </source>
</evidence>
<reference evidence="3" key="1">
    <citation type="journal article" date="2019" name="Int. J. Syst. Evol. Microbiol.">
        <title>The Global Catalogue of Microorganisms (GCM) 10K type strain sequencing project: providing services to taxonomists for standard genome sequencing and annotation.</title>
        <authorList>
            <consortium name="The Broad Institute Genomics Platform"/>
            <consortium name="The Broad Institute Genome Sequencing Center for Infectious Disease"/>
            <person name="Wu L."/>
            <person name="Ma J."/>
        </authorList>
    </citation>
    <scope>NUCLEOTIDE SEQUENCE [LARGE SCALE GENOMIC DNA]</scope>
    <source>
        <strain evidence="3">KCTC 42087</strain>
    </source>
</reference>
<feature type="region of interest" description="Disordered" evidence="1">
    <location>
        <begin position="288"/>
        <end position="324"/>
    </location>
</feature>
<proteinExistence type="predicted"/>
<feature type="region of interest" description="Disordered" evidence="1">
    <location>
        <begin position="244"/>
        <end position="273"/>
    </location>
</feature>
<feature type="compositionally biased region" description="Basic and acidic residues" evidence="1">
    <location>
        <begin position="246"/>
        <end position="273"/>
    </location>
</feature>
<dbReference type="EMBL" id="JBHSON010000059">
    <property type="protein sequence ID" value="MFC5750846.1"/>
    <property type="molecule type" value="Genomic_DNA"/>
</dbReference>
<evidence type="ECO:0000313" key="2">
    <source>
        <dbReference type="EMBL" id="MFC5750846.1"/>
    </source>
</evidence>
<dbReference type="Gene3D" id="3.30.70.1230">
    <property type="entry name" value="Nucleotide cyclase"/>
    <property type="match status" value="1"/>
</dbReference>
<organism evidence="2 3">
    <name type="scientific">Actinomadura rugatobispora</name>
    <dbReference type="NCBI Taxonomy" id="1994"/>
    <lineage>
        <taxon>Bacteria</taxon>
        <taxon>Bacillati</taxon>
        <taxon>Actinomycetota</taxon>
        <taxon>Actinomycetes</taxon>
        <taxon>Streptosporangiales</taxon>
        <taxon>Thermomonosporaceae</taxon>
        <taxon>Actinomadura</taxon>
    </lineage>
</organism>
<name>A0ABW1A8D7_9ACTN</name>
<dbReference type="Proteomes" id="UP001596074">
    <property type="component" value="Unassembled WGS sequence"/>
</dbReference>
<accession>A0ABW1A8D7</accession>
<comment type="caution">
    <text evidence="2">The sequence shown here is derived from an EMBL/GenBank/DDBJ whole genome shotgun (WGS) entry which is preliminary data.</text>
</comment>
<evidence type="ECO:0000256" key="1">
    <source>
        <dbReference type="SAM" id="MobiDB-lite"/>
    </source>
</evidence>